<sequence length="204" mass="22947">MSLRKVLLATRNPGKVEEMRRLLEVYGIYVELPDKYIEVEESGSSFLENAYLKAQAYHREYLMPVLADDSGLVIPSIDGYPGVFSSRFYQHEYGGKEEVVSDKDEANIRKVLRLMKGKQDRSAKFVAFLVLSFGDAGYWAKGECRGKILEEPRGSGGFGYDPIFEPEGLEKSMAQLRPEEKDAISHRGRAVRNLVSIIKSGGML</sequence>
<keyword evidence="5 10" id="KW-0378">Hydrolase</keyword>
<dbReference type="EMBL" id="AP011112">
    <property type="protein sequence ID" value="BAI70316.1"/>
    <property type="molecule type" value="Genomic_DNA"/>
</dbReference>
<feature type="binding site" evidence="10">
    <location>
        <position position="181"/>
    </location>
    <ligand>
        <name>substrate</name>
    </ligand>
</feature>
<organism evidence="12 13">
    <name type="scientific">Hydrogenobacter thermophilus (strain DSM 6534 / IAM 12695 / TK-6)</name>
    <dbReference type="NCBI Taxonomy" id="608538"/>
    <lineage>
        <taxon>Bacteria</taxon>
        <taxon>Pseudomonadati</taxon>
        <taxon>Aquificota</taxon>
        <taxon>Aquificia</taxon>
        <taxon>Aquificales</taxon>
        <taxon>Aquificaceae</taxon>
        <taxon>Hydrogenobacter</taxon>
    </lineage>
</organism>
<dbReference type="InterPro" id="IPR029001">
    <property type="entry name" value="ITPase-like_fam"/>
</dbReference>
<dbReference type="EC" id="3.6.1.66" evidence="10"/>
<dbReference type="GO" id="GO:0017111">
    <property type="term" value="F:ribonucleoside triphosphate phosphatase activity"/>
    <property type="evidence" value="ECO:0007669"/>
    <property type="project" value="InterPro"/>
</dbReference>
<comment type="similarity">
    <text evidence="1 10 11">Belongs to the HAM1 NTPase family.</text>
</comment>
<dbReference type="Pfam" id="PF01725">
    <property type="entry name" value="Ham1p_like"/>
    <property type="match status" value="1"/>
</dbReference>
<keyword evidence="4 10" id="KW-0547">Nucleotide-binding</keyword>
<feature type="binding site" evidence="10">
    <location>
        <begin position="10"/>
        <end position="15"/>
    </location>
    <ligand>
        <name>substrate</name>
    </ligand>
</feature>
<evidence type="ECO:0000256" key="11">
    <source>
        <dbReference type="RuleBase" id="RU003781"/>
    </source>
</evidence>
<feature type="active site" description="Proton acceptor" evidence="10">
    <location>
        <position position="69"/>
    </location>
</feature>
<evidence type="ECO:0000256" key="5">
    <source>
        <dbReference type="ARBA" id="ARBA00022801"/>
    </source>
</evidence>
<evidence type="ECO:0000256" key="8">
    <source>
        <dbReference type="ARBA" id="ARBA00051875"/>
    </source>
</evidence>
<dbReference type="PANTHER" id="PTHR11067:SF9">
    <property type="entry name" value="INOSINE TRIPHOSPHATE PYROPHOSPHATASE"/>
    <property type="match status" value="1"/>
</dbReference>
<dbReference type="CDD" id="cd00515">
    <property type="entry name" value="HAM1"/>
    <property type="match status" value="1"/>
</dbReference>
<comment type="function">
    <text evidence="10">Pyrophosphatase that catalyzes the hydrolysis of nucleoside triphosphates to their monophosphate derivatives, with a high preference for the non-canonical purine nucleotides XTP (xanthosine triphosphate), dITP (deoxyinosine triphosphate) and ITP. Seems to function as a house-cleaning enzyme that removes non-canonical purine nucleotides from the nucleotide pool, thus preventing their incorporation into DNA/RNA and avoiding chromosomal lesions.</text>
</comment>
<evidence type="ECO:0000256" key="10">
    <source>
        <dbReference type="HAMAP-Rule" id="MF_01405"/>
    </source>
</evidence>
<comment type="cofactor">
    <cofactor evidence="10">
        <name>Mg(2+)</name>
        <dbReference type="ChEBI" id="CHEBI:18420"/>
    </cofactor>
    <text evidence="10">Binds 1 Mg(2+) ion per subunit.</text>
</comment>
<feature type="binding site" evidence="10">
    <location>
        <begin position="158"/>
        <end position="161"/>
    </location>
    <ligand>
        <name>substrate</name>
    </ligand>
</feature>
<keyword evidence="3 10" id="KW-0479">Metal-binding</keyword>
<dbReference type="HAMAP" id="MF_01405">
    <property type="entry name" value="Non_canon_purine_NTPase"/>
    <property type="match status" value="1"/>
</dbReference>
<dbReference type="InterPro" id="IPR002637">
    <property type="entry name" value="RdgB/HAM1"/>
</dbReference>
<dbReference type="PANTHER" id="PTHR11067">
    <property type="entry name" value="INOSINE TRIPHOSPHATE PYROPHOSPHATASE/HAM1 PROTEIN"/>
    <property type="match status" value="1"/>
</dbReference>
<feature type="binding site" evidence="10">
    <location>
        <position position="69"/>
    </location>
    <ligand>
        <name>Mg(2+)</name>
        <dbReference type="ChEBI" id="CHEBI:18420"/>
    </ligand>
</feature>
<dbReference type="Gene3D" id="3.90.950.10">
    <property type="match status" value="1"/>
</dbReference>
<evidence type="ECO:0000313" key="13">
    <source>
        <dbReference type="Proteomes" id="UP000002574"/>
    </source>
</evidence>
<protein>
    <recommendedName>
        <fullName evidence="10">dITP/XTP pyrophosphatase</fullName>
        <ecNumber evidence="10">3.6.1.66</ecNumber>
    </recommendedName>
    <alternativeName>
        <fullName evidence="10">Non-canonical purine NTP pyrophosphatase</fullName>
    </alternativeName>
    <alternativeName>
        <fullName evidence="10">Non-standard purine NTP pyrophosphatase</fullName>
    </alternativeName>
    <alternativeName>
        <fullName evidence="10">Nucleoside-triphosphate diphosphatase</fullName>
    </alternativeName>
    <alternativeName>
        <fullName evidence="10">Nucleoside-triphosphate pyrophosphatase</fullName>
        <shortName evidence="10">NTPase</shortName>
    </alternativeName>
</protein>
<dbReference type="AlphaFoldDB" id="D3DKG4"/>
<gene>
    <name evidence="12" type="ordered locus">HTH_1872</name>
</gene>
<dbReference type="SUPFAM" id="SSF52972">
    <property type="entry name" value="ITPase-like"/>
    <property type="match status" value="1"/>
</dbReference>
<dbReference type="GO" id="GO:0046872">
    <property type="term" value="F:metal ion binding"/>
    <property type="evidence" value="ECO:0007669"/>
    <property type="project" value="UniProtKB-KW"/>
</dbReference>
<dbReference type="eggNOG" id="COG0127">
    <property type="taxonomic scope" value="Bacteria"/>
</dbReference>
<feature type="binding site" evidence="10">
    <location>
        <position position="40"/>
    </location>
    <ligand>
        <name>Mg(2+)</name>
        <dbReference type="ChEBI" id="CHEBI:18420"/>
    </ligand>
</feature>
<dbReference type="GO" id="GO:0009146">
    <property type="term" value="P:purine nucleoside triphosphate catabolic process"/>
    <property type="evidence" value="ECO:0007669"/>
    <property type="project" value="UniProtKB-UniRule"/>
</dbReference>
<dbReference type="GO" id="GO:0009117">
    <property type="term" value="P:nucleotide metabolic process"/>
    <property type="evidence" value="ECO:0007669"/>
    <property type="project" value="UniProtKB-KW"/>
</dbReference>
<reference evidence="12 13" key="1">
    <citation type="journal article" date="2010" name="J. Bacteriol.">
        <title>Complete genome sequence of the thermophilic, obligately chemolithoautotrophic hydrogen-oxidizing bacterium Hydrogenobacter thermophilus TK-6.</title>
        <authorList>
            <person name="Arai H."/>
            <person name="Kanbe H."/>
            <person name="Ishii M."/>
            <person name="Igarashi Y."/>
        </authorList>
    </citation>
    <scope>NUCLEOTIDE SEQUENCE [LARGE SCALE GENOMIC DNA]</scope>
    <source>
        <strain evidence="13">DSM 6534 / IAM 12695 / TK-6 [Tokyo]</strain>
    </source>
</reference>
<dbReference type="GO" id="GO:0036222">
    <property type="term" value="F:XTP diphosphatase activity"/>
    <property type="evidence" value="ECO:0007669"/>
    <property type="project" value="UniProtKB-UniRule"/>
</dbReference>
<accession>D3DKG4</accession>
<dbReference type="GO" id="GO:0000166">
    <property type="term" value="F:nucleotide binding"/>
    <property type="evidence" value="ECO:0007669"/>
    <property type="project" value="UniProtKB-KW"/>
</dbReference>
<feature type="binding site" evidence="10">
    <location>
        <position position="70"/>
    </location>
    <ligand>
        <name>substrate</name>
    </ligand>
</feature>
<evidence type="ECO:0000256" key="3">
    <source>
        <dbReference type="ARBA" id="ARBA00022723"/>
    </source>
</evidence>
<dbReference type="FunFam" id="3.90.950.10:FF:000001">
    <property type="entry name" value="dITP/XTP pyrophosphatase"/>
    <property type="match status" value="1"/>
</dbReference>
<keyword evidence="6 10" id="KW-0460">Magnesium</keyword>
<evidence type="ECO:0000256" key="2">
    <source>
        <dbReference type="ARBA" id="ARBA00011738"/>
    </source>
</evidence>
<comment type="subunit">
    <text evidence="2 10">Homodimer.</text>
</comment>
<dbReference type="STRING" id="608538.HTH_1872"/>
<dbReference type="Proteomes" id="UP000002574">
    <property type="component" value="Chromosome"/>
</dbReference>
<keyword evidence="13" id="KW-1185">Reference proteome</keyword>
<feature type="binding site" evidence="10">
    <location>
        <begin position="186"/>
        <end position="187"/>
    </location>
    <ligand>
        <name>substrate</name>
    </ligand>
</feature>
<dbReference type="OrthoDB" id="9807456at2"/>
<dbReference type="KEGG" id="hte:Hydth_1854"/>
<evidence type="ECO:0000256" key="7">
    <source>
        <dbReference type="ARBA" id="ARBA00023080"/>
    </source>
</evidence>
<name>D3DKG4_HYDTT</name>
<dbReference type="KEGG" id="hth:HTH_1872"/>
<dbReference type="GO" id="GO:0035870">
    <property type="term" value="F:dITP diphosphatase activity"/>
    <property type="evidence" value="ECO:0007669"/>
    <property type="project" value="UniProtKB-UniRule"/>
</dbReference>
<dbReference type="PATRIC" id="fig|608538.5.peg.1886"/>
<evidence type="ECO:0000256" key="1">
    <source>
        <dbReference type="ARBA" id="ARBA00008023"/>
    </source>
</evidence>
<proteinExistence type="inferred from homology"/>
<evidence type="ECO:0000256" key="9">
    <source>
        <dbReference type="ARBA" id="ARBA00052017"/>
    </source>
</evidence>
<dbReference type="RefSeq" id="WP_012964496.1">
    <property type="nucleotide sequence ID" value="NC_013799.1"/>
</dbReference>
<dbReference type="GO" id="GO:0036220">
    <property type="term" value="F:ITP diphosphatase activity"/>
    <property type="evidence" value="ECO:0007669"/>
    <property type="project" value="UniProtKB-UniRule"/>
</dbReference>
<evidence type="ECO:0000256" key="4">
    <source>
        <dbReference type="ARBA" id="ARBA00022741"/>
    </source>
</evidence>
<comment type="catalytic activity">
    <reaction evidence="9 10">
        <text>XTP + H2O = XMP + diphosphate + H(+)</text>
        <dbReference type="Rhea" id="RHEA:28610"/>
        <dbReference type="ChEBI" id="CHEBI:15377"/>
        <dbReference type="ChEBI" id="CHEBI:15378"/>
        <dbReference type="ChEBI" id="CHEBI:33019"/>
        <dbReference type="ChEBI" id="CHEBI:57464"/>
        <dbReference type="ChEBI" id="CHEBI:61314"/>
        <dbReference type="EC" id="3.6.1.66"/>
    </reaction>
</comment>
<dbReference type="NCBIfam" id="TIGR00042">
    <property type="entry name" value="RdgB/HAM1 family non-canonical purine NTP pyrophosphatase"/>
    <property type="match status" value="1"/>
</dbReference>
<dbReference type="GO" id="GO:0005829">
    <property type="term" value="C:cytosol"/>
    <property type="evidence" value="ECO:0007669"/>
    <property type="project" value="TreeGrafter"/>
</dbReference>
<evidence type="ECO:0000256" key="6">
    <source>
        <dbReference type="ARBA" id="ARBA00022842"/>
    </source>
</evidence>
<keyword evidence="7 10" id="KW-0546">Nucleotide metabolism</keyword>
<dbReference type="NCBIfam" id="NF011399">
    <property type="entry name" value="PRK14824.1"/>
    <property type="match status" value="1"/>
</dbReference>
<comment type="catalytic activity">
    <reaction evidence="8 10">
        <text>dITP + H2O = dIMP + diphosphate + H(+)</text>
        <dbReference type="Rhea" id="RHEA:28342"/>
        <dbReference type="ChEBI" id="CHEBI:15377"/>
        <dbReference type="ChEBI" id="CHEBI:15378"/>
        <dbReference type="ChEBI" id="CHEBI:33019"/>
        <dbReference type="ChEBI" id="CHEBI:61194"/>
        <dbReference type="ChEBI" id="CHEBI:61382"/>
        <dbReference type="EC" id="3.6.1.66"/>
    </reaction>
</comment>
<evidence type="ECO:0000313" key="12">
    <source>
        <dbReference type="EMBL" id="BAI70316.1"/>
    </source>
</evidence>
<comment type="catalytic activity">
    <reaction evidence="10">
        <text>ITP + H2O = IMP + diphosphate + H(+)</text>
        <dbReference type="Rhea" id="RHEA:29399"/>
        <dbReference type="ChEBI" id="CHEBI:15377"/>
        <dbReference type="ChEBI" id="CHEBI:15378"/>
        <dbReference type="ChEBI" id="CHEBI:33019"/>
        <dbReference type="ChEBI" id="CHEBI:58053"/>
        <dbReference type="ChEBI" id="CHEBI:61402"/>
        <dbReference type="EC" id="3.6.1.66"/>
    </reaction>
</comment>
<dbReference type="InterPro" id="IPR020922">
    <property type="entry name" value="dITP/XTP_pyrophosphatase"/>
</dbReference>